<dbReference type="GO" id="GO:0016491">
    <property type="term" value="F:oxidoreductase activity"/>
    <property type="evidence" value="ECO:0007669"/>
    <property type="project" value="InterPro"/>
</dbReference>
<gene>
    <name evidence="6" type="ORF">A6A04_05035</name>
</gene>
<name>A0A178MHQ2_9PROT</name>
<organism evidence="6 7">
    <name type="scientific">Paramagnetospirillum marisnigri</name>
    <dbReference type="NCBI Taxonomy" id="1285242"/>
    <lineage>
        <taxon>Bacteria</taxon>
        <taxon>Pseudomonadati</taxon>
        <taxon>Pseudomonadota</taxon>
        <taxon>Alphaproteobacteria</taxon>
        <taxon>Rhodospirillales</taxon>
        <taxon>Magnetospirillaceae</taxon>
        <taxon>Paramagnetospirillum</taxon>
    </lineage>
</organism>
<comment type="caution">
    <text evidence="6">The sequence shown here is derived from an EMBL/GenBank/DDBJ whole genome shotgun (WGS) entry which is preliminary data.</text>
</comment>
<evidence type="ECO:0000256" key="4">
    <source>
        <dbReference type="ARBA" id="ARBA00023014"/>
    </source>
</evidence>
<dbReference type="GO" id="GO:0046872">
    <property type="term" value="F:metal ion binding"/>
    <property type="evidence" value="ECO:0007669"/>
    <property type="project" value="UniProtKB-KW"/>
</dbReference>
<keyword evidence="3" id="KW-0408">Iron</keyword>
<reference evidence="6 7" key="1">
    <citation type="submission" date="2016-04" db="EMBL/GenBank/DDBJ databases">
        <title>Draft genome sequence of freshwater magnetotactic bacteria Magnetospirillum marisnigri SP-1 and Magnetospirillum moscoviense BB-1.</title>
        <authorList>
            <person name="Koziaeva V."/>
            <person name="Dziuba M.V."/>
            <person name="Ivanov T.M."/>
            <person name="Kuznetsov B."/>
            <person name="Grouzdev D.S."/>
        </authorList>
    </citation>
    <scope>NUCLEOTIDE SEQUENCE [LARGE SCALE GENOMIC DNA]</scope>
    <source>
        <strain evidence="6 7">SP-1</strain>
    </source>
</reference>
<dbReference type="SUPFAM" id="SSF54292">
    <property type="entry name" value="2Fe-2S ferredoxin-like"/>
    <property type="match status" value="1"/>
</dbReference>
<dbReference type="InterPro" id="IPR002888">
    <property type="entry name" value="2Fe-2S-bd"/>
</dbReference>
<dbReference type="GO" id="GO:0051537">
    <property type="term" value="F:2 iron, 2 sulfur cluster binding"/>
    <property type="evidence" value="ECO:0007669"/>
    <property type="project" value="UniProtKB-KW"/>
</dbReference>
<dbReference type="PROSITE" id="PS51085">
    <property type="entry name" value="2FE2S_FER_2"/>
    <property type="match status" value="1"/>
</dbReference>
<evidence type="ECO:0000256" key="2">
    <source>
        <dbReference type="ARBA" id="ARBA00022723"/>
    </source>
</evidence>
<sequence length="154" mass="16161">MISLNVNGERRKVDAAPDMPLLWVLRDHLGLNDIRFGCGQSLCGACTVLVDGAPMRACSTPVGEVAGRKITTQQGLDGPVGKALKAAWIELDVAQCGYCQGGQLLSAAALLRQTPRPSDADIDTAMTGNLCRCGTYGRIRAAIHLAARRLGGAS</sequence>
<protein>
    <submittedName>
        <fullName evidence="6">Isoquinoline 1-oxidoreductase</fullName>
    </submittedName>
</protein>
<dbReference type="InterPro" id="IPR051452">
    <property type="entry name" value="Diverse_Oxidoreductases"/>
</dbReference>
<dbReference type="Gene3D" id="3.10.20.30">
    <property type="match status" value="1"/>
</dbReference>
<proteinExistence type="predicted"/>
<dbReference type="EMBL" id="LWQT01000077">
    <property type="protein sequence ID" value="OAN48206.1"/>
    <property type="molecule type" value="Genomic_DNA"/>
</dbReference>
<dbReference type="Pfam" id="PF01799">
    <property type="entry name" value="Fer2_2"/>
    <property type="match status" value="1"/>
</dbReference>
<dbReference type="PANTHER" id="PTHR44379:SF2">
    <property type="entry name" value="BLR6218 PROTEIN"/>
    <property type="match status" value="1"/>
</dbReference>
<dbReference type="Proteomes" id="UP000078428">
    <property type="component" value="Unassembled WGS sequence"/>
</dbReference>
<dbReference type="STRING" id="1285242.A6A04_05035"/>
<dbReference type="SUPFAM" id="SSF47741">
    <property type="entry name" value="CO dehydrogenase ISP C-domain like"/>
    <property type="match status" value="1"/>
</dbReference>
<dbReference type="InterPro" id="IPR001041">
    <property type="entry name" value="2Fe-2S_ferredoxin-type"/>
</dbReference>
<feature type="domain" description="2Fe-2S ferredoxin-type" evidence="5">
    <location>
        <begin position="1"/>
        <end position="76"/>
    </location>
</feature>
<keyword evidence="4" id="KW-0411">Iron-sulfur</keyword>
<evidence type="ECO:0000256" key="3">
    <source>
        <dbReference type="ARBA" id="ARBA00023004"/>
    </source>
</evidence>
<dbReference type="PANTHER" id="PTHR44379">
    <property type="entry name" value="OXIDOREDUCTASE WITH IRON-SULFUR SUBUNIT"/>
    <property type="match status" value="1"/>
</dbReference>
<evidence type="ECO:0000256" key="1">
    <source>
        <dbReference type="ARBA" id="ARBA00022714"/>
    </source>
</evidence>
<dbReference type="InterPro" id="IPR012675">
    <property type="entry name" value="Beta-grasp_dom_sf"/>
</dbReference>
<dbReference type="RefSeq" id="WP_068494521.1">
    <property type="nucleotide sequence ID" value="NZ_LWQT01000077.1"/>
</dbReference>
<dbReference type="Gene3D" id="1.10.150.120">
    <property type="entry name" value="[2Fe-2S]-binding domain"/>
    <property type="match status" value="1"/>
</dbReference>
<dbReference type="CDD" id="cd00207">
    <property type="entry name" value="fer2"/>
    <property type="match status" value="1"/>
</dbReference>
<keyword evidence="1" id="KW-0001">2Fe-2S</keyword>
<keyword evidence="2" id="KW-0479">Metal-binding</keyword>
<evidence type="ECO:0000313" key="6">
    <source>
        <dbReference type="EMBL" id="OAN48206.1"/>
    </source>
</evidence>
<evidence type="ECO:0000313" key="7">
    <source>
        <dbReference type="Proteomes" id="UP000078428"/>
    </source>
</evidence>
<accession>A0A178MHQ2</accession>
<evidence type="ECO:0000259" key="5">
    <source>
        <dbReference type="PROSITE" id="PS51085"/>
    </source>
</evidence>
<dbReference type="OrthoDB" id="7375656at2"/>
<dbReference type="InterPro" id="IPR036010">
    <property type="entry name" value="2Fe-2S_ferredoxin-like_sf"/>
</dbReference>
<dbReference type="InterPro" id="IPR036884">
    <property type="entry name" value="2Fe-2S-bd_dom_sf"/>
</dbReference>
<dbReference type="Pfam" id="PF00111">
    <property type="entry name" value="Fer2"/>
    <property type="match status" value="1"/>
</dbReference>
<dbReference type="AlphaFoldDB" id="A0A178MHQ2"/>
<keyword evidence="7" id="KW-1185">Reference proteome</keyword>